<evidence type="ECO:0000256" key="8">
    <source>
        <dbReference type="ARBA" id="ARBA00023306"/>
    </source>
</evidence>
<evidence type="ECO:0000256" key="9">
    <source>
        <dbReference type="ARBA" id="ARBA00024910"/>
    </source>
</evidence>
<dbReference type="Pfam" id="PF05164">
    <property type="entry name" value="ZapA"/>
    <property type="match status" value="1"/>
</dbReference>
<proteinExistence type="inferred from homology"/>
<keyword evidence="4" id="KW-0963">Cytoplasm</keyword>
<evidence type="ECO:0000256" key="3">
    <source>
        <dbReference type="ARBA" id="ARBA00015195"/>
    </source>
</evidence>
<name>A0A0K6IP29_9GAMM</name>
<gene>
    <name evidence="12" type="ORF">Ga0061065_108103</name>
</gene>
<evidence type="ECO:0000256" key="6">
    <source>
        <dbReference type="ARBA" id="ARBA00023054"/>
    </source>
</evidence>
<dbReference type="PANTHER" id="PTHR34981:SF1">
    <property type="entry name" value="CELL DIVISION PROTEIN ZAPA"/>
    <property type="match status" value="1"/>
</dbReference>
<dbReference type="InterPro" id="IPR007838">
    <property type="entry name" value="Cell_div_ZapA-like"/>
</dbReference>
<evidence type="ECO:0000256" key="11">
    <source>
        <dbReference type="ARBA" id="ARBA00033158"/>
    </source>
</evidence>
<keyword evidence="8" id="KW-0131">Cell cycle</keyword>
<dbReference type="PANTHER" id="PTHR34981">
    <property type="entry name" value="CELL DIVISION PROTEIN ZAPA"/>
    <property type="match status" value="1"/>
</dbReference>
<evidence type="ECO:0000256" key="1">
    <source>
        <dbReference type="ARBA" id="ARBA00004496"/>
    </source>
</evidence>
<dbReference type="InterPro" id="IPR042233">
    <property type="entry name" value="Cell_div_ZapA_N"/>
</dbReference>
<dbReference type="Proteomes" id="UP000182769">
    <property type="component" value="Unassembled WGS sequence"/>
</dbReference>
<dbReference type="Gene3D" id="3.30.160.880">
    <property type="entry name" value="Cell division protein ZapA protomer, N-terminal domain"/>
    <property type="match status" value="1"/>
</dbReference>
<evidence type="ECO:0000313" key="13">
    <source>
        <dbReference type="Proteomes" id="UP000182769"/>
    </source>
</evidence>
<evidence type="ECO:0000313" key="12">
    <source>
        <dbReference type="EMBL" id="CUB04846.1"/>
    </source>
</evidence>
<keyword evidence="7" id="KW-0717">Septation</keyword>
<comment type="subunit">
    <text evidence="10">Homodimer. Interacts with FtsZ.</text>
</comment>
<sequence length="97" mass="10702">MEKPTVAVDILGKSFNINCPKGHEAELKEAAEYLNTQMRELRASGKAVGLEKIAIITALNITYDLLSSRRYARSNEQQLRELTSQLDSALGHQSKAG</sequence>
<dbReference type="GO" id="GO:0032153">
    <property type="term" value="C:cell division site"/>
    <property type="evidence" value="ECO:0007669"/>
    <property type="project" value="TreeGrafter"/>
</dbReference>
<dbReference type="SUPFAM" id="SSF102829">
    <property type="entry name" value="Cell division protein ZapA-like"/>
    <property type="match status" value="1"/>
</dbReference>
<comment type="subcellular location">
    <subcellularLocation>
        <location evidence="1">Cytoplasm</location>
    </subcellularLocation>
</comment>
<dbReference type="GO" id="GO:0030428">
    <property type="term" value="C:cell septum"/>
    <property type="evidence" value="ECO:0007669"/>
    <property type="project" value="TreeGrafter"/>
</dbReference>
<keyword evidence="5 12" id="KW-0132">Cell division</keyword>
<reference evidence="13" key="1">
    <citation type="submission" date="2015-08" db="EMBL/GenBank/DDBJ databases">
        <authorList>
            <person name="Varghese N."/>
        </authorList>
    </citation>
    <scope>NUCLEOTIDE SEQUENCE [LARGE SCALE GENOMIC DNA]</scope>
    <source>
        <strain evidence="13">JCM 18476</strain>
    </source>
</reference>
<dbReference type="STRING" id="1137284.GCA_001418205_02624"/>
<dbReference type="OrthoDB" id="5772359at2"/>
<evidence type="ECO:0000256" key="5">
    <source>
        <dbReference type="ARBA" id="ARBA00022618"/>
    </source>
</evidence>
<keyword evidence="6" id="KW-0175">Coiled coil</keyword>
<evidence type="ECO:0000256" key="10">
    <source>
        <dbReference type="ARBA" id="ARBA00026068"/>
    </source>
</evidence>
<dbReference type="AlphaFoldDB" id="A0A0K6IP29"/>
<protein>
    <recommendedName>
        <fullName evidence="3">Cell division protein ZapA</fullName>
    </recommendedName>
    <alternativeName>
        <fullName evidence="11">Z ring-associated protein ZapA</fullName>
    </alternativeName>
</protein>
<comment type="similarity">
    <text evidence="2">Belongs to the ZapA family. Type 1 subfamily.</text>
</comment>
<dbReference type="GO" id="GO:0043093">
    <property type="term" value="P:FtsZ-dependent cytokinesis"/>
    <property type="evidence" value="ECO:0007669"/>
    <property type="project" value="TreeGrafter"/>
</dbReference>
<dbReference type="InterPro" id="IPR036192">
    <property type="entry name" value="Cell_div_ZapA-like_sf"/>
</dbReference>
<dbReference type="GO" id="GO:0005829">
    <property type="term" value="C:cytosol"/>
    <property type="evidence" value="ECO:0007669"/>
    <property type="project" value="TreeGrafter"/>
</dbReference>
<dbReference type="GO" id="GO:0000921">
    <property type="term" value="P:septin ring assembly"/>
    <property type="evidence" value="ECO:0007669"/>
    <property type="project" value="TreeGrafter"/>
</dbReference>
<organism evidence="12 13">
    <name type="scientific">Marinomonas fungiae</name>
    <dbReference type="NCBI Taxonomy" id="1137284"/>
    <lineage>
        <taxon>Bacteria</taxon>
        <taxon>Pseudomonadati</taxon>
        <taxon>Pseudomonadota</taxon>
        <taxon>Gammaproteobacteria</taxon>
        <taxon>Oceanospirillales</taxon>
        <taxon>Oceanospirillaceae</taxon>
        <taxon>Marinomonas</taxon>
    </lineage>
</organism>
<dbReference type="RefSeq" id="WP_055463680.1">
    <property type="nucleotide sequence ID" value="NZ_CYHG01000008.1"/>
</dbReference>
<dbReference type="GO" id="GO:0000917">
    <property type="term" value="P:division septum assembly"/>
    <property type="evidence" value="ECO:0007669"/>
    <property type="project" value="UniProtKB-KW"/>
</dbReference>
<dbReference type="Gene3D" id="1.20.5.50">
    <property type="match status" value="1"/>
</dbReference>
<comment type="function">
    <text evidence="9">Activator of cell division through the inhibition of FtsZ GTPase activity, therefore promoting FtsZ assembly into bundles of protofilaments necessary for the formation of the division Z ring. It is recruited early at mid-cell but it is not essential for cell division.</text>
</comment>
<evidence type="ECO:0000256" key="2">
    <source>
        <dbReference type="ARBA" id="ARBA00010074"/>
    </source>
</evidence>
<evidence type="ECO:0000256" key="7">
    <source>
        <dbReference type="ARBA" id="ARBA00023210"/>
    </source>
</evidence>
<evidence type="ECO:0000256" key="4">
    <source>
        <dbReference type="ARBA" id="ARBA00022490"/>
    </source>
</evidence>
<keyword evidence="13" id="KW-1185">Reference proteome</keyword>
<accession>A0A0K6IP29</accession>
<dbReference type="EMBL" id="CYHG01000008">
    <property type="protein sequence ID" value="CUB04846.1"/>
    <property type="molecule type" value="Genomic_DNA"/>
</dbReference>